<keyword evidence="1" id="KW-0732">Signal</keyword>
<evidence type="ECO:0000313" key="3">
    <source>
        <dbReference type="Proteomes" id="UP000729402"/>
    </source>
</evidence>
<name>A0A8J6BKI5_ZIZPA</name>
<feature type="signal peptide" evidence="1">
    <location>
        <begin position="1"/>
        <end position="23"/>
    </location>
</feature>
<dbReference type="AlphaFoldDB" id="A0A8J6BKI5"/>
<organism evidence="2 3">
    <name type="scientific">Zizania palustris</name>
    <name type="common">Northern wild rice</name>
    <dbReference type="NCBI Taxonomy" id="103762"/>
    <lineage>
        <taxon>Eukaryota</taxon>
        <taxon>Viridiplantae</taxon>
        <taxon>Streptophyta</taxon>
        <taxon>Embryophyta</taxon>
        <taxon>Tracheophyta</taxon>
        <taxon>Spermatophyta</taxon>
        <taxon>Magnoliopsida</taxon>
        <taxon>Liliopsida</taxon>
        <taxon>Poales</taxon>
        <taxon>Poaceae</taxon>
        <taxon>BOP clade</taxon>
        <taxon>Oryzoideae</taxon>
        <taxon>Oryzeae</taxon>
        <taxon>Zizaniinae</taxon>
        <taxon>Zizania</taxon>
    </lineage>
</organism>
<keyword evidence="3" id="KW-1185">Reference proteome</keyword>
<dbReference type="PANTHER" id="PTHR34998:SF1">
    <property type="entry name" value="EXPRESSED PROTEIN"/>
    <property type="match status" value="1"/>
</dbReference>
<proteinExistence type="predicted"/>
<feature type="chain" id="PRO_5035309237" description="Rapid ALkalinization Factor" evidence="1">
    <location>
        <begin position="24"/>
        <end position="104"/>
    </location>
</feature>
<reference evidence="2" key="1">
    <citation type="journal article" date="2021" name="bioRxiv">
        <title>Whole Genome Assembly and Annotation of Northern Wild Rice, Zizania palustris L., Supports a Whole Genome Duplication in the Zizania Genus.</title>
        <authorList>
            <person name="Haas M."/>
            <person name="Kono T."/>
            <person name="Macchietto M."/>
            <person name="Millas R."/>
            <person name="McGilp L."/>
            <person name="Shao M."/>
            <person name="Duquette J."/>
            <person name="Hirsch C.N."/>
            <person name="Kimball J."/>
        </authorList>
    </citation>
    <scope>NUCLEOTIDE SEQUENCE</scope>
    <source>
        <tissue evidence="2">Fresh leaf tissue</tissue>
    </source>
</reference>
<protein>
    <recommendedName>
        <fullName evidence="4">Rapid ALkalinization Factor</fullName>
    </recommendedName>
</protein>
<accession>A0A8J6BKI5</accession>
<dbReference type="PANTHER" id="PTHR34998">
    <property type="entry name" value="OS04G0357400 PROTEIN-RELATED"/>
    <property type="match status" value="1"/>
</dbReference>
<gene>
    <name evidence="2" type="ORF">GUJ93_ZPchr0011g27846</name>
</gene>
<evidence type="ECO:0000313" key="2">
    <source>
        <dbReference type="EMBL" id="KAG8089787.1"/>
    </source>
</evidence>
<dbReference type="Proteomes" id="UP000729402">
    <property type="component" value="Unassembled WGS sequence"/>
</dbReference>
<comment type="caution">
    <text evidence="2">The sequence shown here is derived from an EMBL/GenBank/DDBJ whole genome shotgun (WGS) entry which is preliminary data.</text>
</comment>
<dbReference type="EMBL" id="JAAALK010000081">
    <property type="protein sequence ID" value="KAG8089787.1"/>
    <property type="molecule type" value="Genomic_DNA"/>
</dbReference>
<sequence>MKLILISSVAVALLLLLSSGAGGAFTADHGAVAVVDGMMLVRHIEDDLSSLEMESSAAYPQRRVLKDDYINPALTANQPACLGPCPGRGNPYTGRGCHSKYGCP</sequence>
<evidence type="ECO:0008006" key="4">
    <source>
        <dbReference type="Google" id="ProtNLM"/>
    </source>
</evidence>
<dbReference type="OrthoDB" id="660122at2759"/>
<reference evidence="2" key="2">
    <citation type="submission" date="2021-02" db="EMBL/GenBank/DDBJ databases">
        <authorList>
            <person name="Kimball J.A."/>
            <person name="Haas M.W."/>
            <person name="Macchietto M."/>
            <person name="Kono T."/>
            <person name="Duquette J."/>
            <person name="Shao M."/>
        </authorList>
    </citation>
    <scope>NUCLEOTIDE SEQUENCE</scope>
    <source>
        <tissue evidence="2">Fresh leaf tissue</tissue>
    </source>
</reference>
<evidence type="ECO:0000256" key="1">
    <source>
        <dbReference type="SAM" id="SignalP"/>
    </source>
</evidence>